<organism evidence="9 10">
    <name type="scientific">Natronoarchaeum philippinense</name>
    <dbReference type="NCBI Taxonomy" id="558529"/>
    <lineage>
        <taxon>Archaea</taxon>
        <taxon>Methanobacteriati</taxon>
        <taxon>Methanobacteriota</taxon>
        <taxon>Stenosarchaea group</taxon>
        <taxon>Halobacteria</taxon>
        <taxon>Halobacteriales</taxon>
        <taxon>Natronoarchaeaceae</taxon>
    </lineage>
</organism>
<evidence type="ECO:0000256" key="2">
    <source>
        <dbReference type="ARBA" id="ARBA00022475"/>
    </source>
</evidence>
<keyword evidence="8" id="KW-0479">Metal-binding</keyword>
<comment type="similarity">
    <text evidence="6 8">Belongs to the fluoride channel Fluc/FEX (TC 1.A.43) family.</text>
</comment>
<keyword evidence="5 8" id="KW-0472">Membrane</keyword>
<dbReference type="PANTHER" id="PTHR28259:SF1">
    <property type="entry name" value="FLUORIDE EXPORT PROTEIN 1-RELATED"/>
    <property type="match status" value="1"/>
</dbReference>
<dbReference type="GO" id="GO:0062054">
    <property type="term" value="F:fluoride channel activity"/>
    <property type="evidence" value="ECO:0007669"/>
    <property type="project" value="UniProtKB-UniRule"/>
</dbReference>
<keyword evidence="4 8" id="KW-1133">Transmembrane helix</keyword>
<evidence type="ECO:0000256" key="5">
    <source>
        <dbReference type="ARBA" id="ARBA00023136"/>
    </source>
</evidence>
<evidence type="ECO:0000256" key="6">
    <source>
        <dbReference type="ARBA" id="ARBA00035120"/>
    </source>
</evidence>
<dbReference type="GO" id="GO:0005886">
    <property type="term" value="C:plasma membrane"/>
    <property type="evidence" value="ECO:0007669"/>
    <property type="project" value="UniProtKB-SubCell"/>
</dbReference>
<evidence type="ECO:0000256" key="3">
    <source>
        <dbReference type="ARBA" id="ARBA00022692"/>
    </source>
</evidence>
<dbReference type="GO" id="GO:0140114">
    <property type="term" value="P:cellular detoxification of fluoride"/>
    <property type="evidence" value="ECO:0007669"/>
    <property type="project" value="UniProtKB-UniRule"/>
</dbReference>
<keyword evidence="8" id="KW-0406">Ion transport</keyword>
<comment type="subcellular location">
    <subcellularLocation>
        <location evidence="1 8">Cell membrane</location>
        <topology evidence="1 8">Multi-pass membrane protein</topology>
    </subcellularLocation>
</comment>
<keyword evidence="10" id="KW-1185">Reference proteome</keyword>
<comment type="catalytic activity">
    <reaction evidence="7">
        <text>fluoride(in) = fluoride(out)</text>
        <dbReference type="Rhea" id="RHEA:76159"/>
        <dbReference type="ChEBI" id="CHEBI:17051"/>
    </reaction>
    <physiologicalReaction direction="left-to-right" evidence="7">
        <dbReference type="Rhea" id="RHEA:76160"/>
    </physiologicalReaction>
</comment>
<sequence length="117" mass="11598">MDPAFLVGTGGAIGAVARYLVSESLPADRFPWATLVVNVVGSFALGLVVFGGVGGDAALLVGTGACGSFTTFSSFSVAAVQLWESGERRLAAAHAIGNFVLCALAVGIAAVVVAALL</sequence>
<feature type="binding site" evidence="8">
    <location>
        <position position="70"/>
    </location>
    <ligand>
        <name>Na(+)</name>
        <dbReference type="ChEBI" id="CHEBI:29101"/>
        <note>structural</note>
    </ligand>
</feature>
<gene>
    <name evidence="8" type="primary">fluC</name>
    <name evidence="8" type="synonym">crcB</name>
    <name evidence="9" type="ORF">SAMN06269185_0578</name>
</gene>
<feature type="transmembrane region" description="Helical" evidence="8">
    <location>
        <begin position="95"/>
        <end position="116"/>
    </location>
</feature>
<evidence type="ECO:0000313" key="10">
    <source>
        <dbReference type="Proteomes" id="UP000219453"/>
    </source>
</evidence>
<evidence type="ECO:0000313" key="9">
    <source>
        <dbReference type="EMBL" id="SNZ04487.1"/>
    </source>
</evidence>
<proteinExistence type="inferred from homology"/>
<evidence type="ECO:0000256" key="4">
    <source>
        <dbReference type="ARBA" id="ARBA00022989"/>
    </source>
</evidence>
<feature type="binding site" evidence="8">
    <location>
        <position position="67"/>
    </location>
    <ligand>
        <name>Na(+)</name>
        <dbReference type="ChEBI" id="CHEBI:29101"/>
        <note>structural</note>
    </ligand>
</feature>
<dbReference type="InterPro" id="IPR003691">
    <property type="entry name" value="FluC"/>
</dbReference>
<dbReference type="Pfam" id="PF02537">
    <property type="entry name" value="CRCB"/>
    <property type="match status" value="1"/>
</dbReference>
<dbReference type="EMBL" id="OBEJ01000001">
    <property type="protein sequence ID" value="SNZ04487.1"/>
    <property type="molecule type" value="Genomic_DNA"/>
</dbReference>
<feature type="transmembrane region" description="Helical" evidence="8">
    <location>
        <begin position="57"/>
        <end position="83"/>
    </location>
</feature>
<keyword evidence="3 8" id="KW-0812">Transmembrane</keyword>
<keyword evidence="8" id="KW-0915">Sodium</keyword>
<dbReference type="HAMAP" id="MF_00454">
    <property type="entry name" value="FluC"/>
    <property type="match status" value="1"/>
</dbReference>
<name>A0A285N6J4_NATPI</name>
<evidence type="ECO:0000256" key="8">
    <source>
        <dbReference type="HAMAP-Rule" id="MF_00454"/>
    </source>
</evidence>
<accession>A0A285N6J4</accession>
<evidence type="ECO:0000256" key="1">
    <source>
        <dbReference type="ARBA" id="ARBA00004651"/>
    </source>
</evidence>
<comment type="function">
    <text evidence="8">Fluoride-specific ion channel. Important for reducing fluoride concentration in the cell, thus reducing its toxicity.</text>
</comment>
<dbReference type="Proteomes" id="UP000219453">
    <property type="component" value="Unassembled WGS sequence"/>
</dbReference>
<comment type="activity regulation">
    <text evidence="8">Na(+) is not transported, but it plays an essential structural role and its presence is essential for fluoride channel function.</text>
</comment>
<keyword evidence="2 8" id="KW-1003">Cell membrane</keyword>
<dbReference type="PANTHER" id="PTHR28259">
    <property type="entry name" value="FLUORIDE EXPORT PROTEIN 1-RELATED"/>
    <property type="match status" value="1"/>
</dbReference>
<reference evidence="9 10" key="1">
    <citation type="submission" date="2017-09" db="EMBL/GenBank/DDBJ databases">
        <authorList>
            <person name="Ehlers B."/>
            <person name="Leendertz F.H."/>
        </authorList>
    </citation>
    <scope>NUCLEOTIDE SEQUENCE [LARGE SCALE GENOMIC DNA]</scope>
    <source>
        <strain evidence="9 10">DSM 27208</strain>
    </source>
</reference>
<dbReference type="AlphaFoldDB" id="A0A285N6J4"/>
<dbReference type="GO" id="GO:0046872">
    <property type="term" value="F:metal ion binding"/>
    <property type="evidence" value="ECO:0007669"/>
    <property type="project" value="UniProtKB-KW"/>
</dbReference>
<evidence type="ECO:0000256" key="7">
    <source>
        <dbReference type="ARBA" id="ARBA00035585"/>
    </source>
</evidence>
<feature type="transmembrane region" description="Helical" evidence="8">
    <location>
        <begin position="30"/>
        <end position="50"/>
    </location>
</feature>
<dbReference type="RefSeq" id="WP_245838489.1">
    <property type="nucleotide sequence ID" value="NZ_OBEJ01000001.1"/>
</dbReference>
<keyword evidence="8" id="KW-0407">Ion channel</keyword>
<keyword evidence="8" id="KW-0813">Transport</keyword>
<protein>
    <recommendedName>
        <fullName evidence="8">Fluoride-specific ion channel FluC</fullName>
    </recommendedName>
</protein>